<feature type="repeat" description="ANK" evidence="3">
    <location>
        <begin position="53"/>
        <end position="85"/>
    </location>
</feature>
<evidence type="ECO:0000313" key="5">
    <source>
        <dbReference type="Proteomes" id="UP000320421"/>
    </source>
</evidence>
<proteinExistence type="predicted"/>
<gene>
    <name evidence="4" type="ORF">HG66A1_31860</name>
</gene>
<keyword evidence="2 3" id="KW-0040">ANK repeat</keyword>
<dbReference type="InterPro" id="IPR002110">
    <property type="entry name" value="Ankyrin_rpt"/>
</dbReference>
<evidence type="ECO:0000256" key="3">
    <source>
        <dbReference type="PROSITE-ProRule" id="PRU00023"/>
    </source>
</evidence>
<evidence type="ECO:0000256" key="1">
    <source>
        <dbReference type="ARBA" id="ARBA00022737"/>
    </source>
</evidence>
<accession>A0A517PPT4</accession>
<evidence type="ECO:0000313" key="4">
    <source>
        <dbReference type="EMBL" id="QDT21385.1"/>
    </source>
</evidence>
<evidence type="ECO:0000256" key="2">
    <source>
        <dbReference type="ARBA" id="ARBA00023043"/>
    </source>
</evidence>
<dbReference type="PROSITE" id="PS50297">
    <property type="entry name" value="ANK_REP_REGION"/>
    <property type="match status" value="1"/>
</dbReference>
<keyword evidence="1" id="KW-0677">Repeat</keyword>
<keyword evidence="5" id="KW-1185">Reference proteome</keyword>
<dbReference type="Pfam" id="PF12796">
    <property type="entry name" value="Ank_2"/>
    <property type="match status" value="1"/>
</dbReference>
<dbReference type="PROSITE" id="PS50088">
    <property type="entry name" value="ANK_REPEAT"/>
    <property type="match status" value="1"/>
</dbReference>
<dbReference type="Proteomes" id="UP000320421">
    <property type="component" value="Chromosome"/>
</dbReference>
<dbReference type="InterPro" id="IPR036770">
    <property type="entry name" value="Ankyrin_rpt-contain_sf"/>
</dbReference>
<organism evidence="4 5">
    <name type="scientific">Gimesia chilikensis</name>
    <dbReference type="NCBI Taxonomy" id="2605989"/>
    <lineage>
        <taxon>Bacteria</taxon>
        <taxon>Pseudomonadati</taxon>
        <taxon>Planctomycetota</taxon>
        <taxon>Planctomycetia</taxon>
        <taxon>Planctomycetales</taxon>
        <taxon>Planctomycetaceae</taxon>
        <taxon>Gimesia</taxon>
    </lineage>
</organism>
<name>A0A517PPT4_9PLAN</name>
<dbReference type="PANTHER" id="PTHR24198">
    <property type="entry name" value="ANKYRIN REPEAT AND PROTEIN KINASE DOMAIN-CONTAINING PROTEIN"/>
    <property type="match status" value="1"/>
</dbReference>
<dbReference type="PANTHER" id="PTHR24198:SF193">
    <property type="match status" value="1"/>
</dbReference>
<sequence length="402" mass="45730">MVLTPTRYRLAQSREEIEPLVQLCREGKVFQVQEWIIENRPVDPPAPANGGNQKHTPLRYAIERGFHSLVEVLLEGGASIGTEYGYCPMRLAISKQRLDLVKLIADHGFQASKIDMDEVFESWQPEIMEYFIDNGADVETGMPLATALCNRTRTALRIFKKYRERFPSFPEQANVALRHHCQEGNLKWVSLLLWAGADPFTPGESEPGREIDPEDGGLSALGFAALWGNYKVFSLKQVKISPDHPAVYEILKYADRDEGYDLIHDLLKQGMNPNEQDNGGCSAIQSLLISLDSCMFMRYSSRDDHGRKYDTETARNKLKLIHLLAKYGGKWIPAETGEITEARRSLLKMTADYTVEFAWIMSKYQGCSRTDIKTLLKTPTIKKHTKENRQQLDELIDQLSTE</sequence>
<dbReference type="Gene3D" id="1.25.40.20">
    <property type="entry name" value="Ankyrin repeat-containing domain"/>
    <property type="match status" value="2"/>
</dbReference>
<dbReference type="RefSeq" id="WP_197997159.1">
    <property type="nucleotide sequence ID" value="NZ_CP036266.1"/>
</dbReference>
<dbReference type="SUPFAM" id="SSF48403">
    <property type="entry name" value="Ankyrin repeat"/>
    <property type="match status" value="1"/>
</dbReference>
<protein>
    <submittedName>
        <fullName evidence="4">Ankyrin repeats (3 copies)</fullName>
    </submittedName>
</protein>
<dbReference type="AlphaFoldDB" id="A0A517PPT4"/>
<dbReference type="EMBL" id="CP036266">
    <property type="protein sequence ID" value="QDT21385.1"/>
    <property type="molecule type" value="Genomic_DNA"/>
</dbReference>
<reference evidence="4 5" key="1">
    <citation type="submission" date="2019-02" db="EMBL/GenBank/DDBJ databases">
        <title>Deep-cultivation of Planctomycetes and their phenomic and genomic characterization uncovers novel biology.</title>
        <authorList>
            <person name="Wiegand S."/>
            <person name="Jogler M."/>
            <person name="Boedeker C."/>
            <person name="Pinto D."/>
            <person name="Vollmers J."/>
            <person name="Rivas-Marin E."/>
            <person name="Kohn T."/>
            <person name="Peeters S.H."/>
            <person name="Heuer A."/>
            <person name="Rast P."/>
            <person name="Oberbeckmann S."/>
            <person name="Bunk B."/>
            <person name="Jeske O."/>
            <person name="Meyerdierks A."/>
            <person name="Storesund J.E."/>
            <person name="Kallscheuer N."/>
            <person name="Luecker S."/>
            <person name="Lage O.M."/>
            <person name="Pohl T."/>
            <person name="Merkel B.J."/>
            <person name="Hornburger P."/>
            <person name="Mueller R.-W."/>
            <person name="Bruemmer F."/>
            <person name="Labrenz M."/>
            <person name="Spormann A.M."/>
            <person name="Op den Camp H."/>
            <person name="Overmann J."/>
            <person name="Amann R."/>
            <person name="Jetten M.S.M."/>
            <person name="Mascher T."/>
            <person name="Medema M.H."/>
            <person name="Devos D.P."/>
            <person name="Kaster A.-K."/>
            <person name="Ovreas L."/>
            <person name="Rohde M."/>
            <person name="Galperin M.Y."/>
            <person name="Jogler C."/>
        </authorList>
    </citation>
    <scope>NUCLEOTIDE SEQUENCE [LARGE SCALE GENOMIC DNA]</scope>
    <source>
        <strain evidence="4 5">HG66A1</strain>
    </source>
</reference>
<dbReference type="SMART" id="SM00248">
    <property type="entry name" value="ANK"/>
    <property type="match status" value="2"/>
</dbReference>